<accession>A0A1M6TMN5</accession>
<dbReference type="AlphaFoldDB" id="A0A1M6TMN5"/>
<feature type="domain" description="Response regulatory" evidence="6">
    <location>
        <begin position="2"/>
        <end position="118"/>
    </location>
</feature>
<keyword evidence="8" id="KW-1185">Reference proteome</keyword>
<dbReference type="STRING" id="1121301.SAMN02745912_03737"/>
<dbReference type="SMART" id="SM00448">
    <property type="entry name" value="REC"/>
    <property type="match status" value="1"/>
</dbReference>
<dbReference type="InterPro" id="IPR011006">
    <property type="entry name" value="CheY-like_superfamily"/>
</dbReference>
<name>A0A1M6TMN5_PARC5</name>
<evidence type="ECO:0000256" key="5">
    <source>
        <dbReference type="PROSITE-ProRule" id="PRU00169"/>
    </source>
</evidence>
<reference evidence="7 8" key="1">
    <citation type="submission" date="2016-11" db="EMBL/GenBank/DDBJ databases">
        <authorList>
            <person name="Jaros S."/>
            <person name="Januszkiewicz K."/>
            <person name="Wedrychowicz H."/>
        </authorList>
    </citation>
    <scope>NUCLEOTIDE SEQUENCE [LARGE SCALE GENOMIC DNA]</scope>
    <source>
        <strain evidence="7 8">DSM 15212</strain>
    </source>
</reference>
<evidence type="ECO:0000259" key="6">
    <source>
        <dbReference type="PROSITE" id="PS50110"/>
    </source>
</evidence>
<dbReference type="InterPro" id="IPR050595">
    <property type="entry name" value="Bact_response_regulator"/>
</dbReference>
<sequence length="281" mass="32387">MKFYIVDDDINIVKILQDIIEEKKLGEVVGYSYDGDTALKDILEINPDIVLIDYLMPNKDGASLTKEIRKITPDIYFIIISQVSDKEMIAESYNSGIEFFITKPINIIEVEKVIKSVSQKIEMSRAISNIKGMLKLGFEPDKKSKLERENQINRIKYILSSIGILGEKGSYDIIKICQYMIENENDRYIINDINDICLKLGENPKIMKQRMRRAIMKGIRNIANTGIEDYMNECFVKYSNSLFDFESVKAEMDYIRGKRVSGGKVNVIKFIENILVQSQLF</sequence>
<dbReference type="Pfam" id="PF00072">
    <property type="entry name" value="Response_reg"/>
    <property type="match status" value="1"/>
</dbReference>
<dbReference type="SUPFAM" id="SSF52172">
    <property type="entry name" value="CheY-like"/>
    <property type="match status" value="1"/>
</dbReference>
<evidence type="ECO:0000256" key="1">
    <source>
        <dbReference type="ARBA" id="ARBA00018672"/>
    </source>
</evidence>
<proteinExistence type="predicted"/>
<dbReference type="InterPro" id="IPR013972">
    <property type="entry name" value="YcbB"/>
</dbReference>
<dbReference type="OrthoDB" id="1684633at2"/>
<dbReference type="Gene3D" id="3.40.50.2300">
    <property type="match status" value="1"/>
</dbReference>
<organism evidence="7 8">
    <name type="scientific">Paramaledivibacter caminithermalis (strain DSM 15212 / CIP 107654 / DViRD3)</name>
    <name type="common">Clostridium caminithermale</name>
    <dbReference type="NCBI Taxonomy" id="1121301"/>
    <lineage>
        <taxon>Bacteria</taxon>
        <taxon>Bacillati</taxon>
        <taxon>Bacillota</taxon>
        <taxon>Clostridia</taxon>
        <taxon>Peptostreptococcales</taxon>
        <taxon>Caminicellaceae</taxon>
        <taxon>Paramaledivibacter</taxon>
    </lineage>
</organism>
<keyword evidence="3" id="KW-0902">Two-component regulatory system</keyword>
<protein>
    <recommendedName>
        <fullName evidence="1">Stage 0 sporulation protein A homolog</fullName>
    </recommendedName>
</protein>
<dbReference type="Proteomes" id="UP000184465">
    <property type="component" value="Unassembled WGS sequence"/>
</dbReference>
<dbReference type="GO" id="GO:0000160">
    <property type="term" value="P:phosphorelay signal transduction system"/>
    <property type="evidence" value="ECO:0007669"/>
    <property type="project" value="UniProtKB-KW"/>
</dbReference>
<dbReference type="InterPro" id="IPR001789">
    <property type="entry name" value="Sig_transdc_resp-reg_receiver"/>
</dbReference>
<dbReference type="PROSITE" id="PS50110">
    <property type="entry name" value="RESPONSE_REGULATORY"/>
    <property type="match status" value="1"/>
</dbReference>
<evidence type="ECO:0000313" key="7">
    <source>
        <dbReference type="EMBL" id="SHK58255.1"/>
    </source>
</evidence>
<evidence type="ECO:0000256" key="2">
    <source>
        <dbReference type="ARBA" id="ARBA00022553"/>
    </source>
</evidence>
<dbReference type="Pfam" id="PF08664">
    <property type="entry name" value="YcbB"/>
    <property type="match status" value="1"/>
</dbReference>
<evidence type="ECO:0000313" key="8">
    <source>
        <dbReference type="Proteomes" id="UP000184465"/>
    </source>
</evidence>
<comment type="function">
    <text evidence="4">May play the central regulatory role in sporulation. It may be an element of the effector pathway responsible for the activation of sporulation genes in response to nutritional stress. Spo0A may act in concert with spo0H (a sigma factor) to control the expression of some genes that are critical to the sporulation process.</text>
</comment>
<gene>
    <name evidence="7" type="ORF">SAMN02745912_03737</name>
</gene>
<dbReference type="EMBL" id="FRAG01000098">
    <property type="protein sequence ID" value="SHK58255.1"/>
    <property type="molecule type" value="Genomic_DNA"/>
</dbReference>
<dbReference type="PANTHER" id="PTHR44591:SF14">
    <property type="entry name" value="PROTEIN PILG"/>
    <property type="match status" value="1"/>
</dbReference>
<dbReference type="PANTHER" id="PTHR44591">
    <property type="entry name" value="STRESS RESPONSE REGULATOR PROTEIN 1"/>
    <property type="match status" value="1"/>
</dbReference>
<dbReference type="RefSeq" id="WP_073153571.1">
    <property type="nucleotide sequence ID" value="NZ_FRAG01000098.1"/>
</dbReference>
<feature type="modified residue" description="4-aspartylphosphate" evidence="5">
    <location>
        <position position="53"/>
    </location>
</feature>
<evidence type="ECO:0000256" key="3">
    <source>
        <dbReference type="ARBA" id="ARBA00023012"/>
    </source>
</evidence>
<evidence type="ECO:0000256" key="4">
    <source>
        <dbReference type="ARBA" id="ARBA00024867"/>
    </source>
</evidence>
<keyword evidence="2 5" id="KW-0597">Phosphoprotein</keyword>